<sequence length="52" mass="5801">MWELAVWSTWSGHGSTGGIHVINLLVLYIGLKQFNFGLLFASAEHISFHLNS</sequence>
<reference evidence="1" key="1">
    <citation type="journal article" date="2017" name="Nature">
        <title>The sunflower genome provides insights into oil metabolism, flowering and Asterid evolution.</title>
        <authorList>
            <person name="Badouin H."/>
            <person name="Gouzy J."/>
            <person name="Grassa C.J."/>
            <person name="Murat F."/>
            <person name="Staton S.E."/>
            <person name="Cottret L."/>
            <person name="Lelandais-Briere C."/>
            <person name="Owens G.L."/>
            <person name="Carrere S."/>
            <person name="Mayjonade B."/>
            <person name="Legrand L."/>
            <person name="Gill N."/>
            <person name="Kane N.C."/>
            <person name="Bowers J.E."/>
            <person name="Hubner S."/>
            <person name="Bellec A."/>
            <person name="Berard A."/>
            <person name="Berges H."/>
            <person name="Blanchet N."/>
            <person name="Boniface M.C."/>
            <person name="Brunel D."/>
            <person name="Catrice O."/>
            <person name="Chaidir N."/>
            <person name="Claudel C."/>
            <person name="Donnadieu C."/>
            <person name="Faraut T."/>
            <person name="Fievet G."/>
            <person name="Helmstetter N."/>
            <person name="King M."/>
            <person name="Knapp S.J."/>
            <person name="Lai Z."/>
            <person name="Le Paslier M.C."/>
            <person name="Lippi Y."/>
            <person name="Lorenzon L."/>
            <person name="Mandel J.R."/>
            <person name="Marage G."/>
            <person name="Marchand G."/>
            <person name="Marquand E."/>
            <person name="Bret-Mestries E."/>
            <person name="Morien E."/>
            <person name="Nambeesan S."/>
            <person name="Nguyen T."/>
            <person name="Pegot-Espagnet P."/>
            <person name="Pouilly N."/>
            <person name="Raftis F."/>
            <person name="Sallet E."/>
            <person name="Schiex T."/>
            <person name="Thomas J."/>
            <person name="Vandecasteele C."/>
            <person name="Vares D."/>
            <person name="Vear F."/>
            <person name="Vautrin S."/>
            <person name="Crespi M."/>
            <person name="Mangin B."/>
            <person name="Burke J.M."/>
            <person name="Salse J."/>
            <person name="Munos S."/>
            <person name="Vincourt P."/>
            <person name="Rieseberg L.H."/>
            <person name="Langlade N.B."/>
        </authorList>
    </citation>
    <scope>NUCLEOTIDE SEQUENCE</scope>
    <source>
        <tissue evidence="1">Leaves</tissue>
    </source>
</reference>
<organism evidence="1 2">
    <name type="scientific">Helianthus annuus</name>
    <name type="common">Common sunflower</name>
    <dbReference type="NCBI Taxonomy" id="4232"/>
    <lineage>
        <taxon>Eukaryota</taxon>
        <taxon>Viridiplantae</taxon>
        <taxon>Streptophyta</taxon>
        <taxon>Embryophyta</taxon>
        <taxon>Tracheophyta</taxon>
        <taxon>Spermatophyta</taxon>
        <taxon>Magnoliopsida</taxon>
        <taxon>eudicotyledons</taxon>
        <taxon>Gunneridae</taxon>
        <taxon>Pentapetalae</taxon>
        <taxon>asterids</taxon>
        <taxon>campanulids</taxon>
        <taxon>Asterales</taxon>
        <taxon>Asteraceae</taxon>
        <taxon>Asteroideae</taxon>
        <taxon>Heliantheae alliance</taxon>
        <taxon>Heliantheae</taxon>
        <taxon>Helianthus</taxon>
    </lineage>
</organism>
<accession>A0A9K3HUN9</accession>
<dbReference type="AlphaFoldDB" id="A0A9K3HUN9"/>
<gene>
    <name evidence="1" type="ORF">HanXRQr2_Chr10g0421481</name>
</gene>
<dbReference type="Proteomes" id="UP000215914">
    <property type="component" value="Unassembled WGS sequence"/>
</dbReference>
<reference evidence="1" key="2">
    <citation type="submission" date="2020-06" db="EMBL/GenBank/DDBJ databases">
        <title>Helianthus annuus Genome sequencing and assembly Release 2.</title>
        <authorList>
            <person name="Gouzy J."/>
            <person name="Langlade N."/>
            <person name="Munos S."/>
        </authorList>
    </citation>
    <scope>NUCLEOTIDE SEQUENCE</scope>
    <source>
        <tissue evidence="1">Leaves</tissue>
    </source>
</reference>
<comment type="caution">
    <text evidence="1">The sequence shown here is derived from an EMBL/GenBank/DDBJ whole genome shotgun (WGS) entry which is preliminary data.</text>
</comment>
<evidence type="ECO:0000313" key="2">
    <source>
        <dbReference type="Proteomes" id="UP000215914"/>
    </source>
</evidence>
<dbReference type="Gramene" id="mRNA:HanXRQr2_Chr10g0421481">
    <property type="protein sequence ID" value="CDS:HanXRQr2_Chr10g0421481.1"/>
    <property type="gene ID" value="HanXRQr2_Chr10g0421481"/>
</dbReference>
<evidence type="ECO:0000313" key="1">
    <source>
        <dbReference type="EMBL" id="KAF5784828.1"/>
    </source>
</evidence>
<keyword evidence="2" id="KW-1185">Reference proteome</keyword>
<dbReference type="EMBL" id="MNCJ02000325">
    <property type="protein sequence ID" value="KAF5784828.1"/>
    <property type="molecule type" value="Genomic_DNA"/>
</dbReference>
<proteinExistence type="predicted"/>
<name>A0A9K3HUN9_HELAN</name>
<protein>
    <submittedName>
        <fullName evidence="1">Uncharacterized protein</fullName>
    </submittedName>
</protein>